<dbReference type="GO" id="GO:0016740">
    <property type="term" value="F:transferase activity"/>
    <property type="evidence" value="ECO:0007669"/>
    <property type="project" value="UniProtKB-KW"/>
</dbReference>
<comment type="caution">
    <text evidence="1">The sequence shown here is derived from an EMBL/GenBank/DDBJ whole genome shotgun (WGS) entry which is preliminary data.</text>
</comment>
<organism evidence="1 2">
    <name type="scientific">Streptomyces lydicamycinicus</name>
    <dbReference type="NCBI Taxonomy" id="1546107"/>
    <lineage>
        <taxon>Bacteria</taxon>
        <taxon>Bacillati</taxon>
        <taxon>Actinomycetota</taxon>
        <taxon>Actinomycetes</taxon>
        <taxon>Kitasatosporales</taxon>
        <taxon>Streptomycetaceae</taxon>
        <taxon>Streptomyces</taxon>
    </lineage>
</organism>
<reference evidence="1 2" key="2">
    <citation type="journal article" date="2015" name="Stand. Genomic Sci.">
        <title>Draft genome sequence of marine-derived Streptomyces sp. TP-A0598, a producer of anti-MRSA antibiotic lydicamycins.</title>
        <authorList>
            <person name="Komaki H."/>
            <person name="Ichikawa N."/>
            <person name="Hosoyama A."/>
            <person name="Fujita N."/>
            <person name="Igarashi Y."/>
        </authorList>
    </citation>
    <scope>NUCLEOTIDE SEQUENCE [LARGE SCALE GENOMIC DNA]</scope>
    <source>
        <strain evidence="1 2">NBRC 110027</strain>
    </source>
</reference>
<dbReference type="Proteomes" id="UP000048965">
    <property type="component" value="Unassembled WGS sequence"/>
</dbReference>
<proteinExistence type="predicted"/>
<keyword evidence="2" id="KW-1185">Reference proteome</keyword>
<dbReference type="AlphaFoldDB" id="A0A0P4R5X9"/>
<reference evidence="2" key="1">
    <citation type="submission" date="2014-09" db="EMBL/GenBank/DDBJ databases">
        <title>Whole genome shotgun sequence of Streptomyces sp. NBRC 110027.</title>
        <authorList>
            <person name="Komaki H."/>
            <person name="Ichikawa N."/>
            <person name="Katano-Makiyama Y."/>
            <person name="Hosoyama A."/>
            <person name="Hashimoto M."/>
            <person name="Uohara A."/>
            <person name="Kitahashi Y."/>
            <person name="Ohji S."/>
            <person name="Kimura A."/>
            <person name="Yamazoe A."/>
            <person name="Igarashi Y."/>
            <person name="Fujita N."/>
        </authorList>
    </citation>
    <scope>NUCLEOTIDE SEQUENCE [LARGE SCALE GENOMIC DNA]</scope>
    <source>
        <strain evidence="2">NBRC 110027</strain>
    </source>
</reference>
<name>A0A0P4R5X9_9ACTN</name>
<gene>
    <name evidence="1" type="ORF">TPA0598_03_07220</name>
</gene>
<evidence type="ECO:0000313" key="1">
    <source>
        <dbReference type="EMBL" id="GAO08261.1"/>
    </source>
</evidence>
<accession>A0A0P4R5X9</accession>
<evidence type="ECO:0000313" key="2">
    <source>
        <dbReference type="Proteomes" id="UP000048965"/>
    </source>
</evidence>
<dbReference type="EMBL" id="BBNO01000003">
    <property type="protein sequence ID" value="GAO08261.1"/>
    <property type="molecule type" value="Genomic_DNA"/>
</dbReference>
<keyword evidence="1" id="KW-0808">Transferase</keyword>
<protein>
    <submittedName>
        <fullName evidence="1">Putative glycosyltransferase</fullName>
    </submittedName>
</protein>
<sequence length="94" mass="10272">MLSERLDSEGITSVLIGALQLEVDVESRDVLFAWGYFPNVRGKVAEFSSGWVAIRLKDSDDADFVQIASGLVLGIDTGNLVSVWIGPVFQGDRR</sequence>